<dbReference type="InParanoid" id="O62123"/>
<dbReference type="HOGENOM" id="CLU_055882_0_0_1"/>
<dbReference type="PANTHER" id="PTHR23015:SF4">
    <property type="entry name" value="DUF38 DOMAIN-CONTAINING PROTEIN-RELATED"/>
    <property type="match status" value="1"/>
</dbReference>
<evidence type="ECO:0000259" key="1">
    <source>
        <dbReference type="Pfam" id="PF00646"/>
    </source>
</evidence>
<dbReference type="CTD" id="183903"/>
<feature type="domain" description="DUF38" evidence="2">
    <location>
        <begin position="153"/>
        <end position="281"/>
    </location>
</feature>
<dbReference type="Pfam" id="PF00646">
    <property type="entry name" value="F-box"/>
    <property type="match status" value="1"/>
</dbReference>
<dbReference type="EMBL" id="BX284606">
    <property type="protein sequence ID" value="CAB05473.2"/>
    <property type="molecule type" value="Genomic_DNA"/>
</dbReference>
<evidence type="ECO:0000313" key="4">
    <source>
        <dbReference type="Proteomes" id="UP000001940"/>
    </source>
</evidence>
<dbReference type="Proteomes" id="UP000001940">
    <property type="component" value="Chromosome X"/>
</dbReference>
<dbReference type="UCSC" id="D1025.3">
    <property type="organism name" value="c. elegans"/>
</dbReference>
<dbReference type="eggNOG" id="ENOG502TI3T">
    <property type="taxonomic scope" value="Eukaryota"/>
</dbReference>
<dbReference type="InterPro" id="IPR040161">
    <property type="entry name" value="FB224"/>
</dbReference>
<sequence length="355" mass="41757">MTSHSAWHNLPLQFRKGVIEILDYKTRCQLRKCSRKDKNLVDIVPIRSKWLSMSVYNRSITLQLERMKIEYFNFDPKENNILRTEYTEKAGEYPVKKEIDRIVHGDLDLVVMDILLLLAHENSFLDNLVLQYAEGINPERMQLLNQTLFSQIKTLDPKWKIRTSSFYISFVTTGEKILEYIGLLSFEHLNHIRIKNTNFNQEQLEQFVAMDQWKHAKSMFLEDLNDISVAQFSHFETFWTNVTRLEPVDAWNVIKSYIKRNSPRGAFFHVGTANPIEPSQISDLFDVEVKNEPIDTPWPSSQVLHTQKFCLPSEDHVLIVLILNNVLTGRICHLNHLAEDCNQLYNDYFEEYSQQ</sequence>
<dbReference type="IntAct" id="O62123">
    <property type="interactions" value="1"/>
</dbReference>
<protein>
    <submittedName>
        <fullName evidence="3">DUF38 domain-containing protein</fullName>
    </submittedName>
</protein>
<dbReference type="OrthoDB" id="5808208at2759"/>
<dbReference type="FunCoup" id="O62123">
    <property type="interactions" value="146"/>
</dbReference>
<reference evidence="3 4" key="1">
    <citation type="journal article" date="1998" name="Science">
        <title>Genome sequence of the nematode C. elegans: a platform for investigating biology.</title>
        <authorList>
            <consortium name="The C. elegans sequencing consortium"/>
            <person name="Sulson J.E."/>
            <person name="Waterston R."/>
        </authorList>
    </citation>
    <scope>NUCLEOTIDE SEQUENCE [LARGE SCALE GENOMIC DNA]</scope>
    <source>
        <strain evidence="3 4">Bristol N2</strain>
    </source>
</reference>
<evidence type="ECO:0000313" key="5">
    <source>
        <dbReference type="WormBase" id="D1025.3"/>
    </source>
</evidence>
<dbReference type="InterPro" id="IPR001810">
    <property type="entry name" value="F-box_dom"/>
</dbReference>
<feature type="domain" description="F-box" evidence="1">
    <location>
        <begin position="7"/>
        <end position="47"/>
    </location>
</feature>
<dbReference type="PANTHER" id="PTHR23015">
    <property type="entry name" value="UNCHARACTERIZED C.ELEGANS PROTEIN"/>
    <property type="match status" value="1"/>
</dbReference>
<dbReference type="GeneID" id="183903"/>
<evidence type="ECO:0000313" key="3">
    <source>
        <dbReference type="EMBL" id="CAB05473.2"/>
    </source>
</evidence>
<dbReference type="InterPro" id="IPR002900">
    <property type="entry name" value="DUF38/FTH_CAE_spp"/>
</dbReference>
<evidence type="ECO:0000259" key="2">
    <source>
        <dbReference type="Pfam" id="PF01827"/>
    </source>
</evidence>
<organism evidence="3 4">
    <name type="scientific">Caenorhabditis elegans</name>
    <dbReference type="NCBI Taxonomy" id="6239"/>
    <lineage>
        <taxon>Eukaryota</taxon>
        <taxon>Metazoa</taxon>
        <taxon>Ecdysozoa</taxon>
        <taxon>Nematoda</taxon>
        <taxon>Chromadorea</taxon>
        <taxon>Rhabditida</taxon>
        <taxon>Rhabditina</taxon>
        <taxon>Rhabditomorpha</taxon>
        <taxon>Rhabditoidea</taxon>
        <taxon>Rhabditidae</taxon>
        <taxon>Peloderinae</taxon>
        <taxon>Caenorhabditis</taxon>
    </lineage>
</organism>
<dbReference type="RefSeq" id="NP_510413.2">
    <property type="nucleotide sequence ID" value="NM_078012.5"/>
</dbReference>
<dbReference type="KEGG" id="cel:CELE_D1025.3"/>
<gene>
    <name evidence="3 5" type="primary">fbxa-141</name>
    <name evidence="3" type="ORF">CELE_D1025.3</name>
    <name evidence="5" type="ORF">D1025.3</name>
</gene>
<name>O62123_CAEEL</name>
<dbReference type="Pfam" id="PF01827">
    <property type="entry name" value="FTH"/>
    <property type="match status" value="1"/>
</dbReference>
<dbReference type="WormBase" id="D1025.3">
    <property type="protein sequence ID" value="CE51317"/>
    <property type="gene ID" value="WBGene00008355"/>
    <property type="gene designation" value="fbxa-141"/>
</dbReference>
<proteinExistence type="predicted"/>
<dbReference type="PaxDb" id="6239-D1025.3"/>
<accession>O62123</accession>
<keyword evidence="4" id="KW-1185">Reference proteome</keyword>
<dbReference type="AlphaFoldDB" id="O62123"/>
<dbReference type="AGR" id="WB:WBGene00008355"/>
<dbReference type="PIR" id="T20285">
    <property type="entry name" value="T20285"/>
</dbReference>
<dbReference type="PeptideAtlas" id="O62123"/>